<sequence length="54" mass="5987">MDDFLDLVTLYEDAIPQFPGEQNVDAPAFAGVLDLPTDGERHDQGMAYTCIIAW</sequence>
<proteinExistence type="predicted"/>
<gene>
    <name evidence="1" type="primary">pp1</name>
</gene>
<accession>M4MEF1</accession>
<dbReference type="AlphaFoldDB" id="M4MEF1"/>
<protein>
    <submittedName>
        <fullName evidence="1">Putative pheromone</fullName>
    </submittedName>
</protein>
<dbReference type="EMBL" id="KC208612">
    <property type="protein sequence ID" value="AGG68706.1"/>
    <property type="molecule type" value="Genomic_DNA"/>
</dbReference>
<organism evidence="1">
    <name type="scientific">Flammulina velutipes</name>
    <name type="common">Agaricus velutipes</name>
    <dbReference type="NCBI Taxonomy" id="38945"/>
    <lineage>
        <taxon>Eukaryota</taxon>
        <taxon>Fungi</taxon>
        <taxon>Dikarya</taxon>
        <taxon>Basidiomycota</taxon>
        <taxon>Agaricomycotina</taxon>
        <taxon>Agaricomycetes</taxon>
        <taxon>Agaricomycetidae</taxon>
        <taxon>Agaricales</taxon>
        <taxon>Marasmiineae</taxon>
        <taxon>Physalacriaceae</taxon>
        <taxon>Flammulina</taxon>
    </lineage>
</organism>
<name>M4MEF1_FLAVE</name>
<evidence type="ECO:0000313" key="1">
    <source>
        <dbReference type="EMBL" id="AGG68706.1"/>
    </source>
</evidence>
<reference evidence="1" key="1">
    <citation type="submission" date="2012-11" db="EMBL/GenBank/DDBJ databases">
        <title>A and B mating-type loci molecular structure of two compatible monokaryons from Flammulina velutipes.</title>
        <authorList>
            <person name="Xie B.G."/>
            <person name="Wang W."/>
        </authorList>
    </citation>
    <scope>NUCLEOTIDE SEQUENCE</scope>
    <source>
        <strain evidence="1">L11</strain>
    </source>
</reference>